<dbReference type="EMBL" id="LFJN01000006">
    <property type="protein sequence ID" value="KPI42835.1"/>
    <property type="molecule type" value="Genomic_DNA"/>
</dbReference>
<protein>
    <recommendedName>
        <fullName evidence="4">Xylanolytic transcriptional activator regulatory domain-containing protein</fullName>
    </recommendedName>
</protein>
<evidence type="ECO:0000256" key="3">
    <source>
        <dbReference type="ARBA" id="ARBA00023242"/>
    </source>
</evidence>
<reference evidence="5 6" key="1">
    <citation type="submission" date="2015-06" db="EMBL/GenBank/DDBJ databases">
        <title>Draft genome of the ant-associated black yeast Phialophora attae CBS 131958.</title>
        <authorList>
            <person name="Moreno L.F."/>
            <person name="Stielow B.J."/>
            <person name="de Hoog S."/>
            <person name="Vicente V.A."/>
            <person name="Weiss V.A."/>
            <person name="de Vries M."/>
            <person name="Cruz L.M."/>
            <person name="Souza E.M."/>
        </authorList>
    </citation>
    <scope>NUCLEOTIDE SEQUENCE [LARGE SCALE GENOMIC DNA]</scope>
    <source>
        <strain evidence="5 6">CBS 131958</strain>
    </source>
</reference>
<evidence type="ECO:0000259" key="4">
    <source>
        <dbReference type="SMART" id="SM00906"/>
    </source>
</evidence>
<dbReference type="GO" id="GO:0000435">
    <property type="term" value="P:positive regulation of transcription from RNA polymerase II promoter by galactose"/>
    <property type="evidence" value="ECO:0007669"/>
    <property type="project" value="TreeGrafter"/>
</dbReference>
<sequence length="590" mass="65282">MHVPAASLSATQDDIVDSETASSSFLQYLRETLRTYVGSTSFTEAKNNELHLYDAVDAVAFPPDYDSTALLRAYHEATSGLLDLFTPVELEQLDGPGQHREEDTLAAINVALAIGAQLHELSNAQSLSTFLFHKGRQTAFQSMLTRQSLSMVRLFTLLAFYMIGACQRDTASMYLGIAAKAAAVLSLHRTSGPSKGEESSFRARVWNSLRNVDVLSSFIFGKPKSLPAVRQNSSQTHLPFAYEHDNEPAEFSAIVKSCSLLEDIVDKLSCGKILHVPTAESLLQQLRSWSRSLPTRLRKITLSSHADSNHLTSPSSDQRDWRQISGALHVSCIYYFSVILITRPFLIAYLLSRLKGRAPDQLIPDPDEASDVAIKNSTVSKMAQVCVSAAVHTANTCAAAQQHGYSFGNLCLLKAWSFGAGLVLGFSKFAGEPRKDIEEAFEQINLVLESIAMQSPQARLYRETLESLRDSVAKWHGRIRSEINRTVKHYMDDILAIEVDQRQLPCSMQGLPNAAAYEDTGILAEQTLPLDPAVMGNLEPWLEPWPGSTPRSSTEVLRHLGFGDISGDYGSYDDTLFNFEPFEKLFYSVE</sequence>
<feature type="domain" description="Xylanolytic transcriptional activator regulatory" evidence="4">
    <location>
        <begin position="171"/>
        <end position="245"/>
    </location>
</feature>
<organism evidence="5 6">
    <name type="scientific">Cyphellophora attinorum</name>
    <dbReference type="NCBI Taxonomy" id="1664694"/>
    <lineage>
        <taxon>Eukaryota</taxon>
        <taxon>Fungi</taxon>
        <taxon>Dikarya</taxon>
        <taxon>Ascomycota</taxon>
        <taxon>Pezizomycotina</taxon>
        <taxon>Eurotiomycetes</taxon>
        <taxon>Chaetothyriomycetidae</taxon>
        <taxon>Chaetothyriales</taxon>
        <taxon>Cyphellophoraceae</taxon>
        <taxon>Cyphellophora</taxon>
    </lineage>
</organism>
<keyword evidence="2" id="KW-0804">Transcription</keyword>
<dbReference type="OrthoDB" id="4064873at2759"/>
<dbReference type="PANTHER" id="PTHR47424">
    <property type="entry name" value="REGULATORY PROTEIN GAL4"/>
    <property type="match status" value="1"/>
</dbReference>
<evidence type="ECO:0000256" key="2">
    <source>
        <dbReference type="ARBA" id="ARBA00023163"/>
    </source>
</evidence>
<dbReference type="InterPro" id="IPR007219">
    <property type="entry name" value="XnlR_reg_dom"/>
</dbReference>
<accession>A0A0N1H7Y3</accession>
<evidence type="ECO:0000313" key="5">
    <source>
        <dbReference type="EMBL" id="KPI42835.1"/>
    </source>
</evidence>
<keyword evidence="1" id="KW-0805">Transcription regulation</keyword>
<dbReference type="AlphaFoldDB" id="A0A0N1H7Y3"/>
<dbReference type="GO" id="GO:0005634">
    <property type="term" value="C:nucleus"/>
    <property type="evidence" value="ECO:0007669"/>
    <property type="project" value="TreeGrafter"/>
</dbReference>
<dbReference type="STRING" id="1664694.A0A0N1H7Y3"/>
<proteinExistence type="predicted"/>
<evidence type="ECO:0000313" key="6">
    <source>
        <dbReference type="Proteomes" id="UP000038010"/>
    </source>
</evidence>
<gene>
    <name evidence="5" type="ORF">AB675_1723</name>
</gene>
<dbReference type="GO" id="GO:0000978">
    <property type="term" value="F:RNA polymerase II cis-regulatory region sequence-specific DNA binding"/>
    <property type="evidence" value="ECO:0007669"/>
    <property type="project" value="TreeGrafter"/>
</dbReference>
<dbReference type="GO" id="GO:0000981">
    <property type="term" value="F:DNA-binding transcription factor activity, RNA polymerase II-specific"/>
    <property type="evidence" value="ECO:0007669"/>
    <property type="project" value="TreeGrafter"/>
</dbReference>
<name>A0A0N1H7Y3_9EURO</name>
<dbReference type="InterPro" id="IPR051127">
    <property type="entry name" value="Fungal_SecMet_Regulators"/>
</dbReference>
<dbReference type="GO" id="GO:0008270">
    <property type="term" value="F:zinc ion binding"/>
    <property type="evidence" value="ECO:0007669"/>
    <property type="project" value="InterPro"/>
</dbReference>
<dbReference type="Proteomes" id="UP000038010">
    <property type="component" value="Unassembled WGS sequence"/>
</dbReference>
<dbReference type="VEuPathDB" id="FungiDB:AB675_1723"/>
<dbReference type="GO" id="GO:0006351">
    <property type="term" value="P:DNA-templated transcription"/>
    <property type="evidence" value="ECO:0007669"/>
    <property type="project" value="InterPro"/>
</dbReference>
<comment type="caution">
    <text evidence="5">The sequence shown here is derived from an EMBL/GenBank/DDBJ whole genome shotgun (WGS) entry which is preliminary data.</text>
</comment>
<dbReference type="CDD" id="cd12148">
    <property type="entry name" value="fungal_TF_MHR"/>
    <property type="match status" value="1"/>
</dbReference>
<evidence type="ECO:0000256" key="1">
    <source>
        <dbReference type="ARBA" id="ARBA00023015"/>
    </source>
</evidence>
<dbReference type="RefSeq" id="XP_018002798.1">
    <property type="nucleotide sequence ID" value="XM_018141634.1"/>
</dbReference>
<dbReference type="SMART" id="SM00906">
    <property type="entry name" value="Fungal_trans"/>
    <property type="match status" value="1"/>
</dbReference>
<dbReference type="Pfam" id="PF04082">
    <property type="entry name" value="Fungal_trans"/>
    <property type="match status" value="1"/>
</dbReference>
<dbReference type="PANTHER" id="PTHR47424:SF9">
    <property type="entry name" value="TAH-2"/>
    <property type="match status" value="1"/>
</dbReference>
<dbReference type="GeneID" id="28733514"/>
<keyword evidence="3" id="KW-0539">Nucleus</keyword>
<keyword evidence="6" id="KW-1185">Reference proteome</keyword>